<evidence type="ECO:0000256" key="6">
    <source>
        <dbReference type="ARBA" id="ARBA00022969"/>
    </source>
</evidence>
<dbReference type="Pfam" id="PF01471">
    <property type="entry name" value="PG_binding_1"/>
    <property type="match status" value="1"/>
</dbReference>
<keyword evidence="13" id="KW-1185">Reference proteome</keyword>
<accession>A0A498CWW9</accession>
<dbReference type="Pfam" id="PF07486">
    <property type="entry name" value="Hydrolase_2"/>
    <property type="match status" value="1"/>
</dbReference>
<keyword evidence="4" id="KW-0732">Signal</keyword>
<dbReference type="Gene3D" id="6.20.240.60">
    <property type="match status" value="1"/>
</dbReference>
<keyword evidence="9" id="KW-0472">Membrane</keyword>
<dbReference type="GO" id="GO:0030435">
    <property type="term" value="P:sporulation resulting in formation of a cellular spore"/>
    <property type="evidence" value="ECO:0007669"/>
    <property type="project" value="UniProtKB-KW"/>
</dbReference>
<dbReference type="GO" id="GO:0009847">
    <property type="term" value="P:spore germination"/>
    <property type="evidence" value="ECO:0007669"/>
    <property type="project" value="UniProtKB-UniRule"/>
</dbReference>
<evidence type="ECO:0000259" key="11">
    <source>
        <dbReference type="Pfam" id="PF07486"/>
    </source>
</evidence>
<evidence type="ECO:0000256" key="8">
    <source>
        <dbReference type="NCBIfam" id="TIGR02869"/>
    </source>
</evidence>
<dbReference type="Proteomes" id="UP000276301">
    <property type="component" value="Unassembled WGS sequence"/>
</dbReference>
<dbReference type="Gene3D" id="1.10.10.2520">
    <property type="entry name" value="Cell wall hydrolase SleB, domain 1"/>
    <property type="match status" value="1"/>
</dbReference>
<evidence type="ECO:0000259" key="10">
    <source>
        <dbReference type="Pfam" id="PF01471"/>
    </source>
</evidence>
<dbReference type="RefSeq" id="WP_101547940.1">
    <property type="nucleotide sequence ID" value="NZ_DBFNFR010000026.1"/>
</dbReference>
<dbReference type="InterPro" id="IPR014224">
    <property type="entry name" value="Spore_cortex_SleB"/>
</dbReference>
<evidence type="ECO:0000256" key="3">
    <source>
        <dbReference type="ARBA" id="ARBA00022544"/>
    </source>
</evidence>
<feature type="transmembrane region" description="Helical" evidence="9">
    <location>
        <begin position="12"/>
        <end position="38"/>
    </location>
</feature>
<dbReference type="SUPFAM" id="SSF47090">
    <property type="entry name" value="PGBD-like"/>
    <property type="match status" value="1"/>
</dbReference>
<evidence type="ECO:0000256" key="2">
    <source>
        <dbReference type="ARBA" id="ARBA00018364"/>
    </source>
</evidence>
<evidence type="ECO:0000313" key="12">
    <source>
        <dbReference type="EMBL" id="RLL06955.1"/>
    </source>
</evidence>
<dbReference type="InterPro" id="IPR002477">
    <property type="entry name" value="Peptidoglycan-bd-like"/>
</dbReference>
<evidence type="ECO:0000313" key="13">
    <source>
        <dbReference type="Proteomes" id="UP000276301"/>
    </source>
</evidence>
<keyword evidence="6" id="KW-0749">Sporulation</keyword>
<proteinExistence type="inferred from homology"/>
<dbReference type="GO" id="GO:0071555">
    <property type="term" value="P:cell wall organization"/>
    <property type="evidence" value="ECO:0007669"/>
    <property type="project" value="UniProtKB-KW"/>
</dbReference>
<sequence length="237" mass="25471">MSKEHGADARPVLLIRTISFSFALLLLIALGVFAARMWQTTDVLSKQGSRGNEVRQIQQKLKNWGYYFGEVDGIFGVQTKKAVMDFQRKNGLAVDGIAGNATLRAMGIYSSQQTSGSGGYSDSDIALLANIISAEARGEPFEGQVAVGAVVLNRVEHPSFPDTLPGVVYQPGAFTAITDGQINVAVAESARKAAREALAGSDPSGGALYYYNPDKTSNKWIRTRPVIKRIGAHLFCS</sequence>
<evidence type="ECO:0000256" key="1">
    <source>
        <dbReference type="ARBA" id="ARBA00007010"/>
    </source>
</evidence>
<organism evidence="12 13">
    <name type="scientific">Anaerotruncus massiliensis</name>
    <name type="common">ex Liu et al. 2021</name>
    <dbReference type="NCBI Taxonomy" id="2321404"/>
    <lineage>
        <taxon>Bacteria</taxon>
        <taxon>Bacillati</taxon>
        <taxon>Bacillota</taxon>
        <taxon>Clostridia</taxon>
        <taxon>Eubacteriales</taxon>
        <taxon>Oscillospiraceae</taxon>
        <taxon>Anaerotruncus</taxon>
    </lineage>
</organism>
<feature type="domain" description="Peptidoglycan binding-like" evidence="10">
    <location>
        <begin position="50"/>
        <end position="106"/>
    </location>
</feature>
<comment type="caution">
    <text evidence="12">The sequence shown here is derived from an EMBL/GenBank/DDBJ whole genome shotgun (WGS) entry which is preliminary data.</text>
</comment>
<keyword evidence="9" id="KW-0812">Transmembrane</keyword>
<dbReference type="InterPro" id="IPR042047">
    <property type="entry name" value="SleB_dom1"/>
</dbReference>
<keyword evidence="7" id="KW-0961">Cell wall biogenesis/degradation</keyword>
<protein>
    <recommendedName>
        <fullName evidence="2 8">Spore cortex-lytic enzyme</fullName>
    </recommendedName>
</protein>
<dbReference type="AlphaFoldDB" id="A0A498CWW9"/>
<dbReference type="Gene3D" id="1.10.101.10">
    <property type="entry name" value="PGBD-like superfamily/PGBD"/>
    <property type="match status" value="1"/>
</dbReference>
<keyword evidence="5" id="KW-0378">Hydrolase</keyword>
<dbReference type="GO" id="GO:0016787">
    <property type="term" value="F:hydrolase activity"/>
    <property type="evidence" value="ECO:0007669"/>
    <property type="project" value="UniProtKB-KW"/>
</dbReference>
<evidence type="ECO:0000256" key="9">
    <source>
        <dbReference type="SAM" id="Phobius"/>
    </source>
</evidence>
<dbReference type="InterPro" id="IPR036366">
    <property type="entry name" value="PGBDSf"/>
</dbReference>
<comment type="similarity">
    <text evidence="1">Belongs to the SleB family.</text>
</comment>
<feature type="domain" description="Cell wall hydrolase SleB" evidence="11">
    <location>
        <begin position="138"/>
        <end position="236"/>
    </location>
</feature>
<dbReference type="InterPro" id="IPR036365">
    <property type="entry name" value="PGBD-like_sf"/>
</dbReference>
<evidence type="ECO:0000256" key="4">
    <source>
        <dbReference type="ARBA" id="ARBA00022729"/>
    </source>
</evidence>
<name>A0A498CWW9_9FIRM</name>
<evidence type="ECO:0000256" key="5">
    <source>
        <dbReference type="ARBA" id="ARBA00022801"/>
    </source>
</evidence>
<keyword evidence="3" id="KW-0309">Germination</keyword>
<dbReference type="EMBL" id="RCHT01000052">
    <property type="protein sequence ID" value="RLL06955.1"/>
    <property type="molecule type" value="Genomic_DNA"/>
</dbReference>
<dbReference type="InterPro" id="IPR011105">
    <property type="entry name" value="Cell_wall_hydrolase_SleB"/>
</dbReference>
<dbReference type="NCBIfam" id="TIGR02869">
    <property type="entry name" value="spore_SleB"/>
    <property type="match status" value="1"/>
</dbReference>
<evidence type="ECO:0000256" key="7">
    <source>
        <dbReference type="ARBA" id="ARBA00023316"/>
    </source>
</evidence>
<reference evidence="12 13" key="1">
    <citation type="submission" date="2018-10" db="EMBL/GenBank/DDBJ databases">
        <title>Anaerotruncus faecis sp. nov., isolated from human feces.</title>
        <authorList>
            <person name="Wang Y.-J."/>
        </authorList>
    </citation>
    <scope>NUCLEOTIDE SEQUENCE [LARGE SCALE GENOMIC DNA]</scope>
    <source>
        <strain evidence="12 13">22A2-44</strain>
    </source>
</reference>
<gene>
    <name evidence="12" type="primary">sleB</name>
    <name evidence="12" type="ORF">D4A47_13530</name>
</gene>
<keyword evidence="9" id="KW-1133">Transmembrane helix</keyword>